<dbReference type="InterPro" id="IPR003425">
    <property type="entry name" value="CCB3/YggT"/>
</dbReference>
<keyword evidence="1" id="KW-1133">Transmembrane helix</keyword>
<dbReference type="AlphaFoldDB" id="A0A381PTD1"/>
<dbReference type="PANTHER" id="PTHR33219:SF14">
    <property type="entry name" value="PROTEIN COFACTOR ASSEMBLY OF COMPLEX C SUBUNIT B CCB3, CHLOROPLASTIC-RELATED"/>
    <property type="match status" value="1"/>
</dbReference>
<proteinExistence type="predicted"/>
<keyword evidence="1" id="KW-0472">Membrane</keyword>
<protein>
    <recommendedName>
        <fullName evidence="3">YggT family protein</fullName>
    </recommendedName>
</protein>
<feature type="transmembrane region" description="Helical" evidence="1">
    <location>
        <begin position="6"/>
        <end position="26"/>
    </location>
</feature>
<organism evidence="2">
    <name type="scientific">marine metagenome</name>
    <dbReference type="NCBI Taxonomy" id="408172"/>
    <lineage>
        <taxon>unclassified sequences</taxon>
        <taxon>metagenomes</taxon>
        <taxon>ecological metagenomes</taxon>
    </lineage>
</organism>
<feature type="transmembrane region" description="Helical" evidence="1">
    <location>
        <begin position="90"/>
        <end position="120"/>
    </location>
</feature>
<keyword evidence="1" id="KW-0812">Transmembrane</keyword>
<evidence type="ECO:0008006" key="3">
    <source>
        <dbReference type="Google" id="ProtNLM"/>
    </source>
</evidence>
<feature type="transmembrane region" description="Helical" evidence="1">
    <location>
        <begin position="62"/>
        <end position="84"/>
    </location>
</feature>
<evidence type="ECO:0000256" key="1">
    <source>
        <dbReference type="SAM" id="Phobius"/>
    </source>
</evidence>
<name>A0A381PTD1_9ZZZZ</name>
<dbReference type="GO" id="GO:0016020">
    <property type="term" value="C:membrane"/>
    <property type="evidence" value="ECO:0007669"/>
    <property type="project" value="InterPro"/>
</dbReference>
<dbReference type="PANTHER" id="PTHR33219">
    <property type="entry name" value="YLMG HOMOLOG PROTEIN 2, CHLOROPLASTIC"/>
    <property type="match status" value="1"/>
</dbReference>
<dbReference type="EMBL" id="UINC01001083">
    <property type="protein sequence ID" value="SUZ70170.1"/>
    <property type="molecule type" value="Genomic_DNA"/>
</dbReference>
<dbReference type="Pfam" id="PF02325">
    <property type="entry name" value="CCB3_YggT"/>
    <property type="match status" value="2"/>
</dbReference>
<evidence type="ECO:0000313" key="2">
    <source>
        <dbReference type="EMBL" id="SUZ70170.1"/>
    </source>
</evidence>
<reference evidence="2" key="1">
    <citation type="submission" date="2018-05" db="EMBL/GenBank/DDBJ databases">
        <authorList>
            <person name="Lanie J.A."/>
            <person name="Ng W.-L."/>
            <person name="Kazmierczak K.M."/>
            <person name="Andrzejewski T.M."/>
            <person name="Davidsen T.M."/>
            <person name="Wayne K.J."/>
            <person name="Tettelin H."/>
            <person name="Glass J.I."/>
            <person name="Rusch D."/>
            <person name="Podicherti R."/>
            <person name="Tsui H.-C.T."/>
            <person name="Winkler M.E."/>
        </authorList>
    </citation>
    <scope>NUCLEOTIDE SEQUENCE</scope>
</reference>
<feature type="transmembrane region" description="Helical" evidence="1">
    <location>
        <begin position="156"/>
        <end position="177"/>
    </location>
</feature>
<sequence>MLQAGFYIIKTLSQLFIMLFLLRLLFPWFHINYRNPAVQGIFRLTSSFINPIRRLIPPIGKIDTATLIVTFLIQYFVIFLLLILNQKMLAVHMIAFVSIIEICIQSANLFFFAIIIKIIFSWIGPKMYNPIAEIAGSISDPILKPFRKLIPPLSGIDFSPIFAIICIQAIIIFFQSIKPYYL</sequence>
<gene>
    <name evidence="2" type="ORF">METZ01_LOCUS23024</name>
</gene>
<accession>A0A381PTD1</accession>